<proteinExistence type="predicted"/>
<dbReference type="Gene3D" id="3.40.50.12780">
    <property type="entry name" value="N-terminal domain of ligase-like"/>
    <property type="match status" value="1"/>
</dbReference>
<comment type="caution">
    <text evidence="3">The sequence shown here is derived from an EMBL/GenBank/DDBJ whole genome shotgun (WGS) entry which is preliminary data.</text>
</comment>
<keyword evidence="2" id="KW-0597">Phosphoprotein</keyword>
<dbReference type="PANTHER" id="PTHR44845">
    <property type="entry name" value="CARRIER DOMAIN-CONTAINING PROTEIN"/>
    <property type="match status" value="1"/>
</dbReference>
<keyword evidence="4" id="KW-1185">Reference proteome</keyword>
<gene>
    <name evidence="3" type="primary">LYS2_1</name>
    <name evidence="3" type="ORF">QCA50_013379</name>
</gene>
<dbReference type="InterPro" id="IPR042099">
    <property type="entry name" value="ANL_N_sf"/>
</dbReference>
<dbReference type="EMBL" id="JASBNA010000030">
    <property type="protein sequence ID" value="KAK7683544.1"/>
    <property type="molecule type" value="Genomic_DNA"/>
</dbReference>
<evidence type="ECO:0000256" key="2">
    <source>
        <dbReference type="ARBA" id="ARBA00022553"/>
    </source>
</evidence>
<evidence type="ECO:0000313" key="3">
    <source>
        <dbReference type="EMBL" id="KAK7683544.1"/>
    </source>
</evidence>
<reference evidence="3 4" key="1">
    <citation type="submission" date="2022-09" db="EMBL/GenBank/DDBJ databases">
        <authorList>
            <person name="Palmer J.M."/>
        </authorList>
    </citation>
    <scope>NUCLEOTIDE SEQUENCE [LARGE SCALE GENOMIC DNA]</scope>
    <source>
        <strain evidence="3 4">DSM 7382</strain>
    </source>
</reference>
<accession>A0AAW0FZE5</accession>
<dbReference type="AlphaFoldDB" id="A0AAW0FZE5"/>
<organism evidence="3 4">
    <name type="scientific">Cerrena zonata</name>
    <dbReference type="NCBI Taxonomy" id="2478898"/>
    <lineage>
        <taxon>Eukaryota</taxon>
        <taxon>Fungi</taxon>
        <taxon>Dikarya</taxon>
        <taxon>Basidiomycota</taxon>
        <taxon>Agaricomycotina</taxon>
        <taxon>Agaricomycetes</taxon>
        <taxon>Polyporales</taxon>
        <taxon>Cerrenaceae</taxon>
        <taxon>Cerrena</taxon>
    </lineage>
</organism>
<evidence type="ECO:0000313" key="4">
    <source>
        <dbReference type="Proteomes" id="UP001385951"/>
    </source>
</evidence>
<sequence length="73" mass="7934">MPAGQGMIDVQLLVVNRNDKNILCSIGEVGEIYVRSGGLAEGYSDPEATAQKFVTNWFASESTPRQDTILHPP</sequence>
<name>A0AAW0FZE5_9APHY</name>
<keyword evidence="1" id="KW-0596">Phosphopantetheine</keyword>
<evidence type="ECO:0000256" key="1">
    <source>
        <dbReference type="ARBA" id="ARBA00022450"/>
    </source>
</evidence>
<dbReference type="SUPFAM" id="SSF56801">
    <property type="entry name" value="Acetyl-CoA synthetase-like"/>
    <property type="match status" value="1"/>
</dbReference>
<dbReference type="Proteomes" id="UP001385951">
    <property type="component" value="Unassembled WGS sequence"/>
</dbReference>
<protein>
    <submittedName>
        <fullName evidence="3">Large subunit of alpha-aminoadipate reductase</fullName>
    </submittedName>
</protein>
<dbReference type="PANTHER" id="PTHR44845:SF1">
    <property type="entry name" value="L-2-AMINOADIPATE REDUCTASE"/>
    <property type="match status" value="1"/>
</dbReference>